<dbReference type="PANTHER" id="PTHR43690:SF34">
    <property type="entry name" value="ZINC PROTEASE PQQL-LIKE"/>
    <property type="match status" value="1"/>
</dbReference>
<dbReference type="Gene3D" id="3.30.830.10">
    <property type="entry name" value="Metalloenzyme, LuxS/M16 peptidase-like"/>
    <property type="match status" value="4"/>
</dbReference>
<keyword evidence="9" id="KW-0732">Signal</keyword>
<keyword evidence="5" id="KW-0378">Hydrolase</keyword>
<dbReference type="InterPro" id="IPR007863">
    <property type="entry name" value="Peptidase_M16_C"/>
</dbReference>
<proteinExistence type="inferred from homology"/>
<name>A0AAU7BT83_9FLAO</name>
<evidence type="ECO:0000256" key="5">
    <source>
        <dbReference type="ARBA" id="ARBA00022801"/>
    </source>
</evidence>
<evidence type="ECO:0000256" key="3">
    <source>
        <dbReference type="ARBA" id="ARBA00022670"/>
    </source>
</evidence>
<dbReference type="EMBL" id="CP157199">
    <property type="protein sequence ID" value="XBG61549.1"/>
    <property type="molecule type" value="Genomic_DNA"/>
</dbReference>
<dbReference type="InterPro" id="IPR011765">
    <property type="entry name" value="Pept_M16_N"/>
</dbReference>
<dbReference type="Pfam" id="PF05193">
    <property type="entry name" value="Peptidase_M16_C"/>
    <property type="match status" value="2"/>
</dbReference>
<dbReference type="GO" id="GO:0006508">
    <property type="term" value="P:proteolysis"/>
    <property type="evidence" value="ECO:0007669"/>
    <property type="project" value="UniProtKB-KW"/>
</dbReference>
<keyword evidence="3" id="KW-0645">Protease</keyword>
<feature type="domain" description="Peptidase M16 C-terminal" evidence="11">
    <location>
        <begin position="210"/>
        <end position="392"/>
    </location>
</feature>
<evidence type="ECO:0000256" key="9">
    <source>
        <dbReference type="SAM" id="SignalP"/>
    </source>
</evidence>
<accession>A0AAU7BT83</accession>
<evidence type="ECO:0000256" key="2">
    <source>
        <dbReference type="ARBA" id="ARBA00007261"/>
    </source>
</evidence>
<evidence type="ECO:0000313" key="12">
    <source>
        <dbReference type="EMBL" id="XBG61549.1"/>
    </source>
</evidence>
<feature type="domain" description="Peptidase M16 C-terminal" evidence="11">
    <location>
        <begin position="691"/>
        <end position="866"/>
    </location>
</feature>
<protein>
    <submittedName>
        <fullName evidence="12">Insulinase family protein</fullName>
    </submittedName>
</protein>
<sequence length="938" mass="106080">MRSTQKIKNLLLNLCLVVLGFTVSAQNLNQPLPVDQSIKKGVLPNGMTYYLHSTDVTKDVASYYIIQNVGSVLENDDQQGLAHFLEHMAFNGTENFEGKGILNTLEKEGIVFGKDINAYTSFDETVYNIDNVPTTPELIETGLLILRDWSNYLSLTDEEIDAERGVIKEEWRTRQSGQMRILQQSIETMFGGSKYAKRIPIGDMDVIENFEYKALRDFYHDWYRTDLQAIAIVGDFDVDEMEKKIIEKFSSIPAVENGPERVVVKIEDNEKLMYDIAMDKEVSTANISFGIRHDKSLKDETIVDLAQGLIDNIISSILSTRFQEISQTPDAPFMAVGAGFGDMTRVHNAFNVRVFPKPDMQQEAFKLAMAEINRAVKFGFTNAEITRVKAQLSNSYENQIAKRNDRPHGQIIRSIQKNYLENAHLTDIEKEYEIVKVLFNVITQDHLLKRMQGIYTQKNRSIVVTGVEGKNNLTEEQAIQILNEVENDETLKPYEEEEEVKSLMTGVNLVPGKIVSEKTNETLGFTTFALSNGINVHYKFADKNKNDVKLEAISDGGKSLLKVDELPSAEIVGNVAQLSGLGEFSMTDLPKVLAGKTANTFFSIGETTEAIIGSSSTKDVETMLQMVNLRFIKPRFDETSYSILMQNVDNFLTRKSKDLNSKMSDSVTTTLYGNNHPTKRIFNKAFVEDMSFEKSKAVYNSRFNNAADFTFFIVGDVAKDDLKPLLANYIASIPTTNLKENWKNNAVEWSAKNVDKDIYLPMEDPKSSVRIAYKKEMPHTLKDEILMEAFGKILQLRYTEALREDEGGTYGASSSGFMVKEPRSLAYLSVSFDCNPDLVEKLIAIVHKEIETIKNGTVIQDDLDKITTNILKEREDSKSFNAYEMTSIKNLILEGYNMNAPGNFENIVKSITKKDIQDMAKRLLDDHKSFEIVFKPEQ</sequence>
<keyword evidence="4" id="KW-0479">Metal-binding</keyword>
<feature type="chain" id="PRO_5043997425" evidence="9">
    <location>
        <begin position="26"/>
        <end position="938"/>
    </location>
</feature>
<feature type="domain" description="Peptidase M16 N-terminal" evidence="10">
    <location>
        <begin position="56"/>
        <end position="184"/>
    </location>
</feature>
<evidence type="ECO:0000256" key="6">
    <source>
        <dbReference type="ARBA" id="ARBA00022833"/>
    </source>
</evidence>
<dbReference type="AlphaFoldDB" id="A0AAU7BT83"/>
<evidence type="ECO:0000256" key="7">
    <source>
        <dbReference type="ARBA" id="ARBA00023049"/>
    </source>
</evidence>
<dbReference type="SUPFAM" id="SSF63411">
    <property type="entry name" value="LuxS/MPP-like metallohydrolase"/>
    <property type="match status" value="4"/>
</dbReference>
<dbReference type="InterPro" id="IPR001431">
    <property type="entry name" value="Pept_M16_Zn_BS"/>
</dbReference>
<dbReference type="RefSeq" id="WP_347924167.1">
    <property type="nucleotide sequence ID" value="NZ_CP157199.1"/>
</dbReference>
<dbReference type="GO" id="GO:0004222">
    <property type="term" value="F:metalloendopeptidase activity"/>
    <property type="evidence" value="ECO:0007669"/>
    <property type="project" value="InterPro"/>
</dbReference>
<dbReference type="InterPro" id="IPR011249">
    <property type="entry name" value="Metalloenz_LuxS/M16"/>
</dbReference>
<feature type="signal peptide" evidence="9">
    <location>
        <begin position="1"/>
        <end position="25"/>
    </location>
</feature>
<evidence type="ECO:0000256" key="4">
    <source>
        <dbReference type="ARBA" id="ARBA00022723"/>
    </source>
</evidence>
<keyword evidence="7" id="KW-0482">Metalloprotease</keyword>
<dbReference type="InterPro" id="IPR050626">
    <property type="entry name" value="Peptidase_M16"/>
</dbReference>
<dbReference type="GO" id="GO:0046872">
    <property type="term" value="F:metal ion binding"/>
    <property type="evidence" value="ECO:0007669"/>
    <property type="project" value="UniProtKB-KW"/>
</dbReference>
<evidence type="ECO:0000259" key="11">
    <source>
        <dbReference type="Pfam" id="PF05193"/>
    </source>
</evidence>
<dbReference type="Pfam" id="PF00675">
    <property type="entry name" value="Peptidase_M16"/>
    <property type="match status" value="1"/>
</dbReference>
<comment type="similarity">
    <text evidence="2 8">Belongs to the peptidase M16 family.</text>
</comment>
<dbReference type="PANTHER" id="PTHR43690">
    <property type="entry name" value="NARDILYSIN"/>
    <property type="match status" value="1"/>
</dbReference>
<comment type="cofactor">
    <cofactor evidence="1">
        <name>Zn(2+)</name>
        <dbReference type="ChEBI" id="CHEBI:29105"/>
    </cofactor>
</comment>
<gene>
    <name evidence="12" type="ORF">ABGB03_01265</name>
</gene>
<dbReference type="PROSITE" id="PS00143">
    <property type="entry name" value="INSULINASE"/>
    <property type="match status" value="1"/>
</dbReference>
<evidence type="ECO:0000259" key="10">
    <source>
        <dbReference type="Pfam" id="PF00675"/>
    </source>
</evidence>
<evidence type="ECO:0000256" key="8">
    <source>
        <dbReference type="RuleBase" id="RU004447"/>
    </source>
</evidence>
<reference evidence="12" key="1">
    <citation type="submission" date="2024-05" db="EMBL/GenBank/DDBJ databases">
        <title>Pontimicrobium maritimus sp. nov., isolated form sea water.</title>
        <authorList>
            <person name="Muhammad N."/>
            <person name="Vuong T.Q."/>
            <person name="Han H.L."/>
            <person name="Kim S.-G."/>
        </authorList>
    </citation>
    <scope>NUCLEOTIDE SEQUENCE</scope>
    <source>
        <strain evidence="12">SW4</strain>
    </source>
</reference>
<keyword evidence="6" id="KW-0862">Zinc</keyword>
<organism evidence="12">
    <name type="scientific">Pontimicrobium sp. SW4</name>
    <dbReference type="NCBI Taxonomy" id="3153519"/>
    <lineage>
        <taxon>Bacteria</taxon>
        <taxon>Pseudomonadati</taxon>
        <taxon>Bacteroidota</taxon>
        <taxon>Flavobacteriia</taxon>
        <taxon>Flavobacteriales</taxon>
        <taxon>Flavobacteriaceae</taxon>
        <taxon>Pontimicrobium</taxon>
    </lineage>
</organism>
<evidence type="ECO:0000256" key="1">
    <source>
        <dbReference type="ARBA" id="ARBA00001947"/>
    </source>
</evidence>